<name>A0A5C1ABJ3_9BACT</name>
<feature type="domain" description="Co-chaperone DjlA N-terminal" evidence="2">
    <location>
        <begin position="300"/>
        <end position="402"/>
    </location>
</feature>
<sequence>MWTCFVLVVVVPIVAVTAWGTYSYRKFRRTPAAQWRTRVLRRTAELTREYHALRNAVTPSNHATVERRLFGEHLASIPAAAVQQFTGIGPGTVDRLRSAGLRTLADLIDYPFHNLAGFGPSRTADVKSAVKELLAEARHRFDASDCPKGREFQQYLQRAEQHEQTETAARNAKLAALSADLDALKPHAQVAQTITWAHFLQHGDEPIELPEVPAAPVATISPLAVTPVPPPIPVPVNVPLAAKPTPVGPLAPPRVPPPAIPKTAPKPVDLFAQALGSSGVAHQPGSEHSELLKLRTLAGFGLMIAKADGRIAKAERVAVREFLASLFSHDAVLARHIDPMIEVTEKSIPLEAVALANVIRQTTPTEQKALYLAAVKIADASGKRNRQENELLDRLAVGLGVETLPPPKSPASEPIKPLAPSPVAAPDSRRVLEIEAGVDLSAELIRRRFTLLFERADPAKAAAIGPEFATMAEKKRTDLRAAAESLIAPFGVPLDPPAAPPPPSDIRHNPDLDDIFG</sequence>
<accession>A0A5C1ABJ3</accession>
<dbReference type="InterPro" id="IPR029024">
    <property type="entry name" value="TerB-like"/>
</dbReference>
<keyword evidence="4" id="KW-1185">Reference proteome</keyword>
<dbReference type="OrthoDB" id="275308at2"/>
<dbReference type="CDD" id="cd07177">
    <property type="entry name" value="terB_like"/>
    <property type="match status" value="1"/>
</dbReference>
<evidence type="ECO:0000256" key="1">
    <source>
        <dbReference type="SAM" id="MobiDB-lite"/>
    </source>
</evidence>
<evidence type="ECO:0000259" key="2">
    <source>
        <dbReference type="Pfam" id="PF05099"/>
    </source>
</evidence>
<evidence type="ECO:0000313" key="4">
    <source>
        <dbReference type="Proteomes" id="UP000324974"/>
    </source>
</evidence>
<evidence type="ECO:0000313" key="3">
    <source>
        <dbReference type="EMBL" id="QEL15533.1"/>
    </source>
</evidence>
<dbReference type="Proteomes" id="UP000324974">
    <property type="component" value="Chromosome"/>
</dbReference>
<dbReference type="AlphaFoldDB" id="A0A5C1ABJ3"/>
<gene>
    <name evidence="3" type="ORF">PX52LOC_02457</name>
</gene>
<feature type="region of interest" description="Disordered" evidence="1">
    <location>
        <begin position="490"/>
        <end position="517"/>
    </location>
</feature>
<reference evidence="4" key="1">
    <citation type="submission" date="2019-08" db="EMBL/GenBank/DDBJ databases">
        <title>Limnoglobus roseus gen. nov., sp. nov., a novel freshwater planctomycete with a giant genome from the family Gemmataceae.</title>
        <authorList>
            <person name="Kulichevskaya I.S."/>
            <person name="Naumoff D.G."/>
            <person name="Miroshnikov K."/>
            <person name="Ivanova A."/>
            <person name="Philippov D.A."/>
            <person name="Hakobyan A."/>
            <person name="Rijpstra I.C."/>
            <person name="Sinninghe Damste J.S."/>
            <person name="Liesack W."/>
            <person name="Dedysh S.N."/>
        </authorList>
    </citation>
    <scope>NUCLEOTIDE SEQUENCE [LARGE SCALE GENOMIC DNA]</scope>
    <source>
        <strain evidence="4">PX52</strain>
    </source>
</reference>
<dbReference type="Pfam" id="PF05099">
    <property type="entry name" value="TerB"/>
    <property type="match status" value="1"/>
</dbReference>
<proteinExistence type="predicted"/>
<dbReference type="InterPro" id="IPR007791">
    <property type="entry name" value="DjlA_N"/>
</dbReference>
<dbReference type="KEGG" id="lrs:PX52LOC_02457"/>
<dbReference type="SUPFAM" id="SSF158682">
    <property type="entry name" value="TerB-like"/>
    <property type="match status" value="1"/>
</dbReference>
<dbReference type="EMBL" id="CP042425">
    <property type="protein sequence ID" value="QEL15533.1"/>
    <property type="molecule type" value="Genomic_DNA"/>
</dbReference>
<feature type="compositionally biased region" description="Pro residues" evidence="1">
    <location>
        <begin position="494"/>
        <end position="504"/>
    </location>
</feature>
<dbReference type="Gene3D" id="1.10.3680.10">
    <property type="entry name" value="TerB-like"/>
    <property type="match status" value="1"/>
</dbReference>
<organism evidence="3 4">
    <name type="scientific">Limnoglobus roseus</name>
    <dbReference type="NCBI Taxonomy" id="2598579"/>
    <lineage>
        <taxon>Bacteria</taxon>
        <taxon>Pseudomonadati</taxon>
        <taxon>Planctomycetota</taxon>
        <taxon>Planctomycetia</taxon>
        <taxon>Gemmatales</taxon>
        <taxon>Gemmataceae</taxon>
        <taxon>Limnoglobus</taxon>
    </lineage>
</organism>
<protein>
    <recommendedName>
        <fullName evidence="2">Co-chaperone DjlA N-terminal domain-containing protein</fullName>
    </recommendedName>
</protein>
<dbReference type="RefSeq" id="WP_149110339.1">
    <property type="nucleotide sequence ID" value="NZ_CP042425.1"/>
</dbReference>